<organism evidence="3 4">
    <name type="scientific">Cellulomonas chitinilytica</name>
    <dbReference type="NCBI Taxonomy" id="398759"/>
    <lineage>
        <taxon>Bacteria</taxon>
        <taxon>Bacillati</taxon>
        <taxon>Actinomycetota</taxon>
        <taxon>Actinomycetes</taxon>
        <taxon>Micrococcales</taxon>
        <taxon>Cellulomonadaceae</taxon>
        <taxon>Cellulomonas</taxon>
    </lineage>
</organism>
<comment type="caution">
    <text evidence="3">The sequence shown here is derived from an EMBL/GenBank/DDBJ whole genome shotgun (WGS) entry which is preliminary data.</text>
</comment>
<dbReference type="InterPro" id="IPR013655">
    <property type="entry name" value="PAS_fold_3"/>
</dbReference>
<dbReference type="EMBL" id="BONK01000002">
    <property type="protein sequence ID" value="GIG20048.1"/>
    <property type="molecule type" value="Genomic_DNA"/>
</dbReference>
<protein>
    <recommendedName>
        <fullName evidence="5">ANTAR domain-containing protein</fullName>
    </recommendedName>
</protein>
<dbReference type="InterPro" id="IPR002645">
    <property type="entry name" value="STAS_dom"/>
</dbReference>
<sequence>MASSTTPTGRFRFTTATDRWWWSDDVYAIHGMDPGDVVPTRAVVLAHAVPEDRERVASALDSCAGSATPSTCEYRLRDLQDQERTVLMTLAYDDSGPDGPSVTGFLVDRTAALAAAVAQRVDAQLMAALESHAVIDQAKGVLMLTYGVDAGSAFELLRSTSQERNVRLRALAERVVESAQRGTEPETRERLDGLVSSALAQAAIPPPVADDAPLRLARDSHAGVVLLRVAGRVDLATKDGLGDAVALMLDSAKDQGRMLLDVRAVRPVSTALSDVLCAALRRATARGITLTIVGGHAHRDAGDPRLSVGAHATTAARA</sequence>
<dbReference type="PROSITE" id="PS50801">
    <property type="entry name" value="STAS"/>
    <property type="match status" value="1"/>
</dbReference>
<dbReference type="GO" id="GO:0003723">
    <property type="term" value="F:RNA binding"/>
    <property type="evidence" value="ECO:0007669"/>
    <property type="project" value="InterPro"/>
</dbReference>
<dbReference type="InterPro" id="IPR036513">
    <property type="entry name" value="STAS_dom_sf"/>
</dbReference>
<accession>A0A919TYS8</accession>
<dbReference type="SUPFAM" id="SSF52172">
    <property type="entry name" value="CheY-like"/>
    <property type="match status" value="1"/>
</dbReference>
<dbReference type="Gene3D" id="3.30.750.24">
    <property type="entry name" value="STAS domain"/>
    <property type="match status" value="1"/>
</dbReference>
<reference evidence="3" key="1">
    <citation type="submission" date="2021-01" db="EMBL/GenBank/DDBJ databases">
        <title>Whole genome shotgun sequence of Cellulomonas chitinilytica NBRC 110799.</title>
        <authorList>
            <person name="Komaki H."/>
            <person name="Tamura T."/>
        </authorList>
    </citation>
    <scope>NUCLEOTIDE SEQUENCE</scope>
    <source>
        <strain evidence="3">NBRC 110799</strain>
    </source>
</reference>
<dbReference type="InterPro" id="IPR005561">
    <property type="entry name" value="ANTAR"/>
</dbReference>
<dbReference type="AlphaFoldDB" id="A0A919TYS8"/>
<keyword evidence="4" id="KW-1185">Reference proteome</keyword>
<dbReference type="SUPFAM" id="SSF52091">
    <property type="entry name" value="SpoIIaa-like"/>
    <property type="match status" value="1"/>
</dbReference>
<dbReference type="Gene3D" id="1.10.10.10">
    <property type="entry name" value="Winged helix-like DNA-binding domain superfamily/Winged helix DNA-binding domain"/>
    <property type="match status" value="1"/>
</dbReference>
<evidence type="ECO:0000313" key="4">
    <source>
        <dbReference type="Proteomes" id="UP000632740"/>
    </source>
</evidence>
<dbReference type="InterPro" id="IPR011006">
    <property type="entry name" value="CheY-like_superfamily"/>
</dbReference>
<dbReference type="SMART" id="SM01012">
    <property type="entry name" value="ANTAR"/>
    <property type="match status" value="1"/>
</dbReference>
<dbReference type="PROSITE" id="PS50921">
    <property type="entry name" value="ANTAR"/>
    <property type="match status" value="1"/>
</dbReference>
<name>A0A919TYS8_9CELL</name>
<dbReference type="Pfam" id="PF03861">
    <property type="entry name" value="ANTAR"/>
    <property type="match status" value="1"/>
</dbReference>
<gene>
    <name evidence="3" type="ORF">Cch01nite_07720</name>
</gene>
<evidence type="ECO:0000259" key="2">
    <source>
        <dbReference type="PROSITE" id="PS50921"/>
    </source>
</evidence>
<dbReference type="Gene3D" id="3.30.450.20">
    <property type="entry name" value="PAS domain"/>
    <property type="match status" value="1"/>
</dbReference>
<evidence type="ECO:0008006" key="5">
    <source>
        <dbReference type="Google" id="ProtNLM"/>
    </source>
</evidence>
<proteinExistence type="predicted"/>
<feature type="domain" description="STAS" evidence="1">
    <location>
        <begin position="214"/>
        <end position="294"/>
    </location>
</feature>
<dbReference type="InterPro" id="IPR036388">
    <property type="entry name" value="WH-like_DNA-bd_sf"/>
</dbReference>
<dbReference type="Pfam" id="PF08447">
    <property type="entry name" value="PAS_3"/>
    <property type="match status" value="1"/>
</dbReference>
<dbReference type="RefSeq" id="WP_203748817.1">
    <property type="nucleotide sequence ID" value="NZ_BONK01000002.1"/>
</dbReference>
<dbReference type="InterPro" id="IPR035965">
    <property type="entry name" value="PAS-like_dom_sf"/>
</dbReference>
<evidence type="ECO:0000259" key="1">
    <source>
        <dbReference type="PROSITE" id="PS50801"/>
    </source>
</evidence>
<feature type="domain" description="ANTAR" evidence="2">
    <location>
        <begin position="115"/>
        <end position="176"/>
    </location>
</feature>
<dbReference type="SUPFAM" id="SSF55785">
    <property type="entry name" value="PYP-like sensor domain (PAS domain)"/>
    <property type="match status" value="1"/>
</dbReference>
<dbReference type="Proteomes" id="UP000632740">
    <property type="component" value="Unassembled WGS sequence"/>
</dbReference>
<evidence type="ECO:0000313" key="3">
    <source>
        <dbReference type="EMBL" id="GIG20048.1"/>
    </source>
</evidence>